<name>A0A918P4C7_9ACTN</name>
<feature type="compositionally biased region" description="Polar residues" evidence="1">
    <location>
        <begin position="74"/>
        <end position="83"/>
    </location>
</feature>
<protein>
    <submittedName>
        <fullName evidence="2">Uncharacterized protein</fullName>
    </submittedName>
</protein>
<gene>
    <name evidence="2" type="ORF">GCM10010358_82530</name>
</gene>
<dbReference type="EMBL" id="BMVU01000140">
    <property type="protein sequence ID" value="GGY19063.1"/>
    <property type="molecule type" value="Genomic_DNA"/>
</dbReference>
<accession>A0A918P4C7</accession>
<dbReference type="Proteomes" id="UP000619244">
    <property type="component" value="Unassembled WGS sequence"/>
</dbReference>
<feature type="region of interest" description="Disordered" evidence="1">
    <location>
        <begin position="1"/>
        <end position="99"/>
    </location>
</feature>
<proteinExistence type="predicted"/>
<evidence type="ECO:0000256" key="1">
    <source>
        <dbReference type="SAM" id="MobiDB-lite"/>
    </source>
</evidence>
<dbReference type="AlphaFoldDB" id="A0A918P4C7"/>
<organism evidence="2 3">
    <name type="scientific">Streptomyces minutiscleroticus</name>
    <dbReference type="NCBI Taxonomy" id="68238"/>
    <lineage>
        <taxon>Bacteria</taxon>
        <taxon>Bacillati</taxon>
        <taxon>Actinomycetota</taxon>
        <taxon>Actinomycetes</taxon>
        <taxon>Kitasatosporales</taxon>
        <taxon>Streptomycetaceae</taxon>
        <taxon>Streptomyces</taxon>
    </lineage>
</organism>
<keyword evidence="3" id="KW-1185">Reference proteome</keyword>
<comment type="caution">
    <text evidence="2">The sequence shown here is derived from an EMBL/GenBank/DDBJ whole genome shotgun (WGS) entry which is preliminary data.</text>
</comment>
<feature type="compositionally biased region" description="Basic and acidic residues" evidence="1">
    <location>
        <begin position="55"/>
        <end position="73"/>
    </location>
</feature>
<evidence type="ECO:0000313" key="3">
    <source>
        <dbReference type="Proteomes" id="UP000619244"/>
    </source>
</evidence>
<evidence type="ECO:0000313" key="2">
    <source>
        <dbReference type="EMBL" id="GGY19063.1"/>
    </source>
</evidence>
<reference evidence="2" key="1">
    <citation type="journal article" date="2014" name="Int. J. Syst. Evol. Microbiol.">
        <title>Complete genome sequence of Corynebacterium casei LMG S-19264T (=DSM 44701T), isolated from a smear-ripened cheese.</title>
        <authorList>
            <consortium name="US DOE Joint Genome Institute (JGI-PGF)"/>
            <person name="Walter F."/>
            <person name="Albersmeier A."/>
            <person name="Kalinowski J."/>
            <person name="Ruckert C."/>
        </authorList>
    </citation>
    <scope>NUCLEOTIDE SEQUENCE</scope>
    <source>
        <strain evidence="2">JCM 4790</strain>
    </source>
</reference>
<reference evidence="2" key="2">
    <citation type="submission" date="2020-09" db="EMBL/GenBank/DDBJ databases">
        <authorList>
            <person name="Sun Q."/>
            <person name="Ohkuma M."/>
        </authorList>
    </citation>
    <scope>NUCLEOTIDE SEQUENCE</scope>
    <source>
        <strain evidence="2">JCM 4790</strain>
    </source>
</reference>
<sequence>MLCGAMAQAHQSGQQAVDEDEPVPRPRSHSPLPRPSREPSLMLLVPQRPYLSDEFSDHHGREPRDPLLRHDQLTRPSTHQGQFNELPGAEPRPTVPRDR</sequence>